<proteinExistence type="inferred from homology"/>
<feature type="domain" description="6-phosphogluconate dehydrogenase NADP-binding" evidence="3">
    <location>
        <begin position="16"/>
        <end position="183"/>
    </location>
</feature>
<evidence type="ECO:0000259" key="3">
    <source>
        <dbReference type="Pfam" id="PF03446"/>
    </source>
</evidence>
<dbReference type="SUPFAM" id="SSF48179">
    <property type="entry name" value="6-phosphogluconate dehydrogenase C-terminal domain-like"/>
    <property type="match status" value="1"/>
</dbReference>
<sequence>MPHHAGKHAGGQAHEQVGFIGLGNMGSKMSSNLSTWLHENSYPPLLLWNRTASKLPAESDSIAHAASIKELAEKCDVVITSLSNDEVAQEVYGQLFEGVKSKQEKGAKGNTYFVESSTLYPLTAGELERQASHIPRTFYLQSPVFGPPPVAADAKLVWVLSGDHNAKKAVTKLLVPSMGRKVIDVGSNVERASAFKLNGNMLILGIIEILAESMTLADKSGVGSNLLMEFIKEFLPASSFIGYGSKITSNNFAGETGFTVEGGLKDANHIRHLAASVDATIPTIDVAHRHLITSRANGGNDLDWSSLVAGPRLAAGLLPFKGVKDSPRDTGFGSRTDEEADEGTVPVPDGGIKHVQNF</sequence>
<comment type="caution">
    <text evidence="5">The sequence shown here is derived from an EMBL/GenBank/DDBJ whole genome shotgun (WGS) entry which is preliminary data.</text>
</comment>
<evidence type="ECO:0000313" key="5">
    <source>
        <dbReference type="EMBL" id="ORY72442.1"/>
    </source>
</evidence>
<protein>
    <recommendedName>
        <fullName evidence="7">6-phosphogluconate dehydrogenase NADP-binding domain-containing protein</fullName>
    </recommendedName>
</protein>
<comment type="similarity">
    <text evidence="1">Belongs to the HIBADH-related family. NP60 subfamily.</text>
</comment>
<gene>
    <name evidence="5" type="ORF">BCR35DRAFT_307738</name>
</gene>
<evidence type="ECO:0000259" key="4">
    <source>
        <dbReference type="Pfam" id="PF14833"/>
    </source>
</evidence>
<accession>A0A1Y2ELP2</accession>
<dbReference type="Gene3D" id="1.10.1040.10">
    <property type="entry name" value="N-(1-d-carboxylethyl)-l-norvaline Dehydrogenase, domain 2"/>
    <property type="match status" value="1"/>
</dbReference>
<dbReference type="PROSITE" id="PS00895">
    <property type="entry name" value="3_HYDROXYISOBUT_DH"/>
    <property type="match status" value="1"/>
</dbReference>
<organism evidence="5 6">
    <name type="scientific">Leucosporidium creatinivorum</name>
    <dbReference type="NCBI Taxonomy" id="106004"/>
    <lineage>
        <taxon>Eukaryota</taxon>
        <taxon>Fungi</taxon>
        <taxon>Dikarya</taxon>
        <taxon>Basidiomycota</taxon>
        <taxon>Pucciniomycotina</taxon>
        <taxon>Microbotryomycetes</taxon>
        <taxon>Leucosporidiales</taxon>
        <taxon>Leucosporidium</taxon>
    </lineage>
</organism>
<dbReference type="PANTHER" id="PTHR43580">
    <property type="entry name" value="OXIDOREDUCTASE GLYR1-RELATED"/>
    <property type="match status" value="1"/>
</dbReference>
<dbReference type="InterPro" id="IPR002204">
    <property type="entry name" value="3-OH-isobutyrate_DH-rel_CS"/>
</dbReference>
<evidence type="ECO:0000256" key="2">
    <source>
        <dbReference type="SAM" id="MobiDB-lite"/>
    </source>
</evidence>
<dbReference type="InParanoid" id="A0A1Y2ELP2"/>
<dbReference type="PANTHER" id="PTHR43580:SF8">
    <property type="entry name" value="6-PHOSPHOGLUCONATE DEHYDROGENASE NADP-BINDING DOMAIN-CONTAINING PROTEIN-RELATED"/>
    <property type="match status" value="1"/>
</dbReference>
<evidence type="ECO:0000313" key="6">
    <source>
        <dbReference type="Proteomes" id="UP000193467"/>
    </source>
</evidence>
<dbReference type="SUPFAM" id="SSF51735">
    <property type="entry name" value="NAD(P)-binding Rossmann-fold domains"/>
    <property type="match status" value="1"/>
</dbReference>
<dbReference type="Proteomes" id="UP000193467">
    <property type="component" value="Unassembled WGS sequence"/>
</dbReference>
<feature type="domain" description="3-hydroxyisobutyrate dehydrogenase-like NAD-binding" evidence="4">
    <location>
        <begin position="192"/>
        <end position="308"/>
    </location>
</feature>
<reference evidence="5 6" key="1">
    <citation type="submission" date="2016-07" db="EMBL/GenBank/DDBJ databases">
        <title>Pervasive Adenine N6-methylation of Active Genes in Fungi.</title>
        <authorList>
            <consortium name="DOE Joint Genome Institute"/>
            <person name="Mondo S.J."/>
            <person name="Dannebaum R.O."/>
            <person name="Kuo R.C."/>
            <person name="Labutti K."/>
            <person name="Haridas S."/>
            <person name="Kuo A."/>
            <person name="Salamov A."/>
            <person name="Ahrendt S.R."/>
            <person name="Lipzen A."/>
            <person name="Sullivan W."/>
            <person name="Andreopoulos W.B."/>
            <person name="Clum A."/>
            <person name="Lindquist E."/>
            <person name="Daum C."/>
            <person name="Ramamoorthy G.K."/>
            <person name="Gryganskyi A."/>
            <person name="Culley D."/>
            <person name="Magnuson J.K."/>
            <person name="James T.Y."/>
            <person name="O'Malley M.A."/>
            <person name="Stajich J.E."/>
            <person name="Spatafora J.W."/>
            <person name="Visel A."/>
            <person name="Grigoriev I.V."/>
        </authorList>
    </citation>
    <scope>NUCLEOTIDE SEQUENCE [LARGE SCALE GENOMIC DNA]</scope>
    <source>
        <strain evidence="5 6">62-1032</strain>
    </source>
</reference>
<dbReference type="STRING" id="106004.A0A1Y2ELP2"/>
<evidence type="ECO:0000256" key="1">
    <source>
        <dbReference type="ARBA" id="ARBA00007598"/>
    </source>
</evidence>
<dbReference type="InterPro" id="IPR013328">
    <property type="entry name" value="6PGD_dom2"/>
</dbReference>
<dbReference type="Gene3D" id="3.40.50.720">
    <property type="entry name" value="NAD(P)-binding Rossmann-like Domain"/>
    <property type="match status" value="1"/>
</dbReference>
<evidence type="ECO:0008006" key="7">
    <source>
        <dbReference type="Google" id="ProtNLM"/>
    </source>
</evidence>
<dbReference type="GO" id="GO:0050661">
    <property type="term" value="F:NADP binding"/>
    <property type="evidence" value="ECO:0007669"/>
    <property type="project" value="InterPro"/>
</dbReference>
<dbReference type="InterPro" id="IPR051265">
    <property type="entry name" value="HIBADH-related_NP60_sf"/>
</dbReference>
<dbReference type="GO" id="GO:0016491">
    <property type="term" value="F:oxidoreductase activity"/>
    <property type="evidence" value="ECO:0007669"/>
    <property type="project" value="InterPro"/>
</dbReference>
<dbReference type="InterPro" id="IPR029154">
    <property type="entry name" value="HIBADH-like_NADP-bd"/>
</dbReference>
<dbReference type="EMBL" id="MCGR01000052">
    <property type="protein sequence ID" value="ORY72442.1"/>
    <property type="molecule type" value="Genomic_DNA"/>
</dbReference>
<dbReference type="Pfam" id="PF14833">
    <property type="entry name" value="NAD_binding_11"/>
    <property type="match status" value="1"/>
</dbReference>
<dbReference type="InterPro" id="IPR006115">
    <property type="entry name" value="6PGDH_NADP-bd"/>
</dbReference>
<dbReference type="InterPro" id="IPR036291">
    <property type="entry name" value="NAD(P)-bd_dom_sf"/>
</dbReference>
<feature type="region of interest" description="Disordered" evidence="2">
    <location>
        <begin position="326"/>
        <end position="351"/>
    </location>
</feature>
<name>A0A1Y2ELP2_9BASI</name>
<dbReference type="Pfam" id="PF03446">
    <property type="entry name" value="NAD_binding_2"/>
    <property type="match status" value="1"/>
</dbReference>
<dbReference type="OrthoDB" id="435038at2759"/>
<dbReference type="InterPro" id="IPR008927">
    <property type="entry name" value="6-PGluconate_DH-like_C_sf"/>
</dbReference>
<dbReference type="GO" id="GO:0051287">
    <property type="term" value="F:NAD binding"/>
    <property type="evidence" value="ECO:0007669"/>
    <property type="project" value="InterPro"/>
</dbReference>
<keyword evidence="6" id="KW-1185">Reference proteome</keyword>
<dbReference type="AlphaFoldDB" id="A0A1Y2ELP2"/>